<dbReference type="EMBL" id="PGOL01001840">
    <property type="protein sequence ID" value="PKI53763.1"/>
    <property type="molecule type" value="Genomic_DNA"/>
</dbReference>
<sequence length="400" mass="44752">MAIKQKDMQGGWVDVNLMMMTDYIFIVGRTWWAVNGSDLLWARLTRQIWGRTHLTYATWRDEYVYHHRTSLNFRVQRYVHSTLHFDPSEVAEPVGLICRCLTLSDRFLVCGFADGTVRLFDLLTLLHVNTFRPHPGGGLGLHPRAVSGIVISEPRLVFATLDGDIHVAMIDGGAQLRRAHMGDVVSDGALVDFAGCDRWWVGLYAGVPGRAFHIWDGDSEELVFVGGTLTDPESVRGWHMLTELTQFVARVRVTGHESAVACTSTRAIAIHLRDQGVILDRHRYRRGLIVTATDANAESYIVVDTRGLAVVRRVETGEEVCRRFTVRGASQGRVMGCMNLGYALMCVGGVTDIWDVERGEYLYSLAERMGEVTAIVANERYVAAYCSDAAMIHLWDFGAQ</sequence>
<comment type="caution">
    <text evidence="1">The sequence shown here is derived from an EMBL/GenBank/DDBJ whole genome shotgun (WGS) entry which is preliminary data.</text>
</comment>
<dbReference type="SUPFAM" id="SSF50978">
    <property type="entry name" value="WD40 repeat-like"/>
    <property type="match status" value="1"/>
</dbReference>
<keyword evidence="2" id="KW-1185">Reference proteome</keyword>
<organism evidence="1 2">
    <name type="scientific">Punica granatum</name>
    <name type="common">Pomegranate</name>
    <dbReference type="NCBI Taxonomy" id="22663"/>
    <lineage>
        <taxon>Eukaryota</taxon>
        <taxon>Viridiplantae</taxon>
        <taxon>Streptophyta</taxon>
        <taxon>Embryophyta</taxon>
        <taxon>Tracheophyta</taxon>
        <taxon>Spermatophyta</taxon>
        <taxon>Magnoliopsida</taxon>
        <taxon>eudicotyledons</taxon>
        <taxon>Gunneridae</taxon>
        <taxon>Pentapetalae</taxon>
        <taxon>rosids</taxon>
        <taxon>malvids</taxon>
        <taxon>Myrtales</taxon>
        <taxon>Lythraceae</taxon>
        <taxon>Punica</taxon>
    </lineage>
</organism>
<accession>A0A2I0JCL9</accession>
<dbReference type="InterPro" id="IPR036322">
    <property type="entry name" value="WD40_repeat_dom_sf"/>
</dbReference>
<dbReference type="PANTHER" id="PTHR19855">
    <property type="entry name" value="WD40 REPEAT PROTEIN 12, 37"/>
    <property type="match status" value="1"/>
</dbReference>
<dbReference type="PANTHER" id="PTHR19855:SF31">
    <property type="entry name" value="TRANSCRIPTIONAL REGULATOR STERILE APETALA"/>
    <property type="match status" value="1"/>
</dbReference>
<name>A0A2I0JCL9_PUNGR</name>
<evidence type="ECO:0000313" key="2">
    <source>
        <dbReference type="Proteomes" id="UP000233551"/>
    </source>
</evidence>
<evidence type="ECO:0000313" key="1">
    <source>
        <dbReference type="EMBL" id="PKI53763.1"/>
    </source>
</evidence>
<protein>
    <recommendedName>
        <fullName evidence="3">Transcriptional regulator STERILE APETALA</fullName>
    </recommendedName>
</protein>
<gene>
    <name evidence="1" type="ORF">CRG98_025844</name>
</gene>
<dbReference type="Proteomes" id="UP000233551">
    <property type="component" value="Unassembled WGS sequence"/>
</dbReference>
<dbReference type="STRING" id="22663.A0A2I0JCL9"/>
<dbReference type="InterPro" id="IPR015943">
    <property type="entry name" value="WD40/YVTN_repeat-like_dom_sf"/>
</dbReference>
<evidence type="ECO:0008006" key="3">
    <source>
        <dbReference type="Google" id="ProtNLM"/>
    </source>
</evidence>
<proteinExistence type="predicted"/>
<dbReference type="Gene3D" id="2.130.10.10">
    <property type="entry name" value="YVTN repeat-like/Quinoprotein amine dehydrogenase"/>
    <property type="match status" value="1"/>
</dbReference>
<reference evidence="1 2" key="1">
    <citation type="submission" date="2017-11" db="EMBL/GenBank/DDBJ databases">
        <title>De-novo sequencing of pomegranate (Punica granatum L.) genome.</title>
        <authorList>
            <person name="Akparov Z."/>
            <person name="Amiraslanov A."/>
            <person name="Hajiyeva S."/>
            <person name="Abbasov M."/>
            <person name="Kaur K."/>
            <person name="Hamwieh A."/>
            <person name="Solovyev V."/>
            <person name="Salamov A."/>
            <person name="Braich B."/>
            <person name="Kosarev P."/>
            <person name="Mahmoud A."/>
            <person name="Hajiyev E."/>
            <person name="Babayeva S."/>
            <person name="Izzatullayeva V."/>
            <person name="Mammadov A."/>
            <person name="Mammadov A."/>
            <person name="Sharifova S."/>
            <person name="Ojaghi J."/>
            <person name="Eynullazada K."/>
            <person name="Bayramov B."/>
            <person name="Abdulazimova A."/>
            <person name="Shahmuradov I."/>
        </authorList>
    </citation>
    <scope>NUCLEOTIDE SEQUENCE [LARGE SCALE GENOMIC DNA]</scope>
    <source>
        <strain evidence="2">cv. AG2017</strain>
        <tissue evidence="1">Leaf</tissue>
    </source>
</reference>
<dbReference type="AlphaFoldDB" id="A0A2I0JCL9"/>